<evidence type="ECO:0000256" key="1">
    <source>
        <dbReference type="SAM" id="MobiDB-lite"/>
    </source>
</evidence>
<accession>A0A453BCH7</accession>
<evidence type="ECO:0000313" key="4">
    <source>
        <dbReference type="Proteomes" id="UP000015105"/>
    </source>
</evidence>
<evidence type="ECO:0000259" key="2">
    <source>
        <dbReference type="SMART" id="SM00848"/>
    </source>
</evidence>
<dbReference type="EnsemblPlants" id="AET2Gv20451900.1">
    <property type="protein sequence ID" value="AET2Gv20451900.1"/>
    <property type="gene ID" value="AET2Gv20451900"/>
</dbReference>
<proteinExistence type="predicted"/>
<dbReference type="Gene3D" id="1.10.287.2250">
    <property type="match status" value="1"/>
</dbReference>
<sequence>MTSIVSKLARAAVATHASSAPIGCTAGGSRSTARCLPGLWLTGGTIRRMCSGVSPAGGPNSEEEKGRPNSEDAVDAAAIDPIDYLHVQEDFLKSKEALWALYDYWRKYHGISRDRNEIARRFNIFCRTARHVHKVNNSGKSLKLTLTKYSDRTTREMFRPKHGPKT</sequence>
<protein>
    <recommendedName>
        <fullName evidence="2">Cathepsin propeptide inhibitor domain-containing protein</fullName>
    </recommendedName>
</protein>
<dbReference type="SMART" id="SM00848">
    <property type="entry name" value="Inhibitor_I29"/>
    <property type="match status" value="1"/>
</dbReference>
<keyword evidence="4" id="KW-1185">Reference proteome</keyword>
<reference evidence="3" key="3">
    <citation type="journal article" date="2017" name="Nature">
        <title>Genome sequence of the progenitor of the wheat D genome Aegilops tauschii.</title>
        <authorList>
            <person name="Luo M.C."/>
            <person name="Gu Y.Q."/>
            <person name="Puiu D."/>
            <person name="Wang H."/>
            <person name="Twardziok S.O."/>
            <person name="Deal K.R."/>
            <person name="Huo N."/>
            <person name="Zhu T."/>
            <person name="Wang L."/>
            <person name="Wang Y."/>
            <person name="McGuire P.E."/>
            <person name="Liu S."/>
            <person name="Long H."/>
            <person name="Ramasamy R.K."/>
            <person name="Rodriguez J.C."/>
            <person name="Van S.L."/>
            <person name="Yuan L."/>
            <person name="Wang Z."/>
            <person name="Xia Z."/>
            <person name="Xiao L."/>
            <person name="Anderson O.D."/>
            <person name="Ouyang S."/>
            <person name="Liang Y."/>
            <person name="Zimin A.V."/>
            <person name="Pertea G."/>
            <person name="Qi P."/>
            <person name="Bennetzen J.L."/>
            <person name="Dai X."/>
            <person name="Dawson M.W."/>
            <person name="Muller H.G."/>
            <person name="Kugler K."/>
            <person name="Rivarola-Duarte L."/>
            <person name="Spannagl M."/>
            <person name="Mayer K.F.X."/>
            <person name="Lu F.H."/>
            <person name="Bevan M.W."/>
            <person name="Leroy P."/>
            <person name="Li P."/>
            <person name="You F.M."/>
            <person name="Sun Q."/>
            <person name="Liu Z."/>
            <person name="Lyons E."/>
            <person name="Wicker T."/>
            <person name="Salzberg S.L."/>
            <person name="Devos K.M."/>
            <person name="Dvorak J."/>
        </authorList>
    </citation>
    <scope>NUCLEOTIDE SEQUENCE [LARGE SCALE GENOMIC DNA]</scope>
    <source>
        <strain evidence="3">cv. AL8/78</strain>
    </source>
</reference>
<reference evidence="4" key="2">
    <citation type="journal article" date="2017" name="Nat. Plants">
        <title>The Aegilops tauschii genome reveals multiple impacts of transposons.</title>
        <authorList>
            <person name="Zhao G."/>
            <person name="Zou C."/>
            <person name="Li K."/>
            <person name="Wang K."/>
            <person name="Li T."/>
            <person name="Gao L."/>
            <person name="Zhang X."/>
            <person name="Wang H."/>
            <person name="Yang Z."/>
            <person name="Liu X."/>
            <person name="Jiang W."/>
            <person name="Mao L."/>
            <person name="Kong X."/>
            <person name="Jiao Y."/>
            <person name="Jia J."/>
        </authorList>
    </citation>
    <scope>NUCLEOTIDE SEQUENCE [LARGE SCALE GENOMIC DNA]</scope>
    <source>
        <strain evidence="4">cv. AL8/78</strain>
    </source>
</reference>
<dbReference type="AlphaFoldDB" id="A0A453BCH7"/>
<feature type="domain" description="Cathepsin propeptide inhibitor" evidence="2">
    <location>
        <begin position="102"/>
        <end position="157"/>
    </location>
</feature>
<feature type="region of interest" description="Disordered" evidence="1">
    <location>
        <begin position="51"/>
        <end position="71"/>
    </location>
</feature>
<reference evidence="4" key="1">
    <citation type="journal article" date="2014" name="Science">
        <title>Ancient hybridizations among the ancestral genomes of bread wheat.</title>
        <authorList>
            <consortium name="International Wheat Genome Sequencing Consortium,"/>
            <person name="Marcussen T."/>
            <person name="Sandve S.R."/>
            <person name="Heier L."/>
            <person name="Spannagl M."/>
            <person name="Pfeifer M."/>
            <person name="Jakobsen K.S."/>
            <person name="Wulff B.B."/>
            <person name="Steuernagel B."/>
            <person name="Mayer K.F."/>
            <person name="Olsen O.A."/>
        </authorList>
    </citation>
    <scope>NUCLEOTIDE SEQUENCE [LARGE SCALE GENOMIC DNA]</scope>
    <source>
        <strain evidence="4">cv. AL8/78</strain>
    </source>
</reference>
<dbReference type="STRING" id="200361.A0A453BCH7"/>
<dbReference type="Gramene" id="AET2Gv20451900.1">
    <property type="protein sequence ID" value="AET2Gv20451900.1"/>
    <property type="gene ID" value="AET2Gv20451900"/>
</dbReference>
<dbReference type="Proteomes" id="UP000015105">
    <property type="component" value="Chromosome 2D"/>
</dbReference>
<dbReference type="OrthoDB" id="1860964at2759"/>
<dbReference type="Pfam" id="PF08246">
    <property type="entry name" value="Inhibitor_I29"/>
    <property type="match status" value="1"/>
</dbReference>
<name>A0A453BCH7_AEGTS</name>
<organism evidence="3 4">
    <name type="scientific">Aegilops tauschii subsp. strangulata</name>
    <name type="common">Goatgrass</name>
    <dbReference type="NCBI Taxonomy" id="200361"/>
    <lineage>
        <taxon>Eukaryota</taxon>
        <taxon>Viridiplantae</taxon>
        <taxon>Streptophyta</taxon>
        <taxon>Embryophyta</taxon>
        <taxon>Tracheophyta</taxon>
        <taxon>Spermatophyta</taxon>
        <taxon>Magnoliopsida</taxon>
        <taxon>Liliopsida</taxon>
        <taxon>Poales</taxon>
        <taxon>Poaceae</taxon>
        <taxon>BOP clade</taxon>
        <taxon>Pooideae</taxon>
        <taxon>Triticodae</taxon>
        <taxon>Triticeae</taxon>
        <taxon>Triticinae</taxon>
        <taxon>Aegilops</taxon>
    </lineage>
</organism>
<dbReference type="InterPro" id="IPR013201">
    <property type="entry name" value="Prot_inhib_I29"/>
</dbReference>
<reference evidence="3" key="4">
    <citation type="submission" date="2019-03" db="UniProtKB">
        <authorList>
            <consortium name="EnsemblPlants"/>
        </authorList>
    </citation>
    <scope>IDENTIFICATION</scope>
</reference>
<evidence type="ECO:0000313" key="3">
    <source>
        <dbReference type="EnsemblPlants" id="AET2Gv20451900.1"/>
    </source>
</evidence>
<reference evidence="3" key="5">
    <citation type="journal article" date="2021" name="G3 (Bethesda)">
        <title>Aegilops tauschii genome assembly Aet v5.0 features greater sequence contiguity and improved annotation.</title>
        <authorList>
            <person name="Wang L."/>
            <person name="Zhu T."/>
            <person name="Rodriguez J.C."/>
            <person name="Deal K.R."/>
            <person name="Dubcovsky J."/>
            <person name="McGuire P.E."/>
            <person name="Lux T."/>
            <person name="Spannagl M."/>
            <person name="Mayer K.F.X."/>
            <person name="Baldrich P."/>
            <person name="Meyers B.C."/>
            <person name="Huo N."/>
            <person name="Gu Y.Q."/>
            <person name="Zhou H."/>
            <person name="Devos K.M."/>
            <person name="Bennetzen J.L."/>
            <person name="Unver T."/>
            <person name="Budak H."/>
            <person name="Gulick P.J."/>
            <person name="Galiba G."/>
            <person name="Kalapos B."/>
            <person name="Nelson D.R."/>
            <person name="Li P."/>
            <person name="You F.M."/>
            <person name="Luo M.C."/>
            <person name="Dvorak J."/>
        </authorList>
    </citation>
    <scope>NUCLEOTIDE SEQUENCE [LARGE SCALE GENOMIC DNA]</scope>
    <source>
        <strain evidence="3">cv. AL8/78</strain>
    </source>
</reference>
<dbReference type="InterPro" id="IPR038765">
    <property type="entry name" value="Papain-like_cys_pep_sf"/>
</dbReference>
<dbReference type="SUPFAM" id="SSF54001">
    <property type="entry name" value="Cysteine proteinases"/>
    <property type="match status" value="1"/>
</dbReference>